<gene>
    <name evidence="5" type="ORF">DQP57_20205</name>
</gene>
<dbReference type="Proteomes" id="UP000250915">
    <property type="component" value="Unassembled WGS sequence"/>
</dbReference>
<keyword evidence="2" id="KW-0812">Transmembrane</keyword>
<reference evidence="5 6" key="1">
    <citation type="submission" date="2018-06" db="EMBL/GenBank/DDBJ databases">
        <title>NTM in soil in Japan.</title>
        <authorList>
            <person name="Ohya K."/>
        </authorList>
    </citation>
    <scope>NUCLEOTIDE SEQUENCE [LARGE SCALE GENOMIC DNA]</scope>
    <source>
        <strain evidence="5 6">GF28</strain>
    </source>
</reference>
<evidence type="ECO:0000259" key="3">
    <source>
        <dbReference type="Pfam" id="PF13828"/>
    </source>
</evidence>
<feature type="compositionally biased region" description="Pro residues" evidence="1">
    <location>
        <begin position="11"/>
        <end position="30"/>
    </location>
</feature>
<dbReference type="OrthoDB" id="4374883at2"/>
<accession>A0A329LGL0</accession>
<sequence length="320" mass="33712">MTNPFGASPFQPNPFGGPPPGPLHPPPQIPPRDEANVLATLSVVFAFVFAPAGLILGHLGLAQIRQTGQRGRDRALVGVTLSYVFITALVVALIVAAIMPDSNPTRLAIPMTTTTTKPPPPTVAPADMDGLLPTLDDFKHFTGDDALTIRATKHLPTPDPLRGPTDRPDCWGVFEYGAPEAYDVGTIVGYSESVFSDIHDPLNQWSLGGAAAAFHDSAAAAAQVAKLQSIWRKCGGSTSHDTESDGRTTEVDIKPPSDTGNGITTIETVSHFPIPDYGVRAIAAKTNVVIDVGAWSTASADRSRQVALAISNFILNKIPG</sequence>
<keyword evidence="2" id="KW-1133">Transmembrane helix</keyword>
<feature type="compositionally biased region" description="Basic and acidic residues" evidence="1">
    <location>
        <begin position="240"/>
        <end position="255"/>
    </location>
</feature>
<dbReference type="EMBL" id="QMEV01000055">
    <property type="protein sequence ID" value="RAV06924.1"/>
    <property type="molecule type" value="Genomic_DNA"/>
</dbReference>
<dbReference type="InterPro" id="IPR026954">
    <property type="entry name" value="PknH-like_Extracell"/>
</dbReference>
<evidence type="ECO:0000313" key="6">
    <source>
        <dbReference type="Proteomes" id="UP000250915"/>
    </source>
</evidence>
<evidence type="ECO:0000259" key="4">
    <source>
        <dbReference type="Pfam" id="PF14032"/>
    </source>
</evidence>
<proteinExistence type="predicted"/>
<organism evidence="5 6">
    <name type="scientific">Mycobacterium colombiense</name>
    <dbReference type="NCBI Taxonomy" id="339268"/>
    <lineage>
        <taxon>Bacteria</taxon>
        <taxon>Bacillati</taxon>
        <taxon>Actinomycetota</taxon>
        <taxon>Actinomycetes</taxon>
        <taxon>Mycobacteriales</taxon>
        <taxon>Mycobacteriaceae</taxon>
        <taxon>Mycobacterium</taxon>
        <taxon>Mycobacterium avium complex (MAC)</taxon>
    </lineage>
</organism>
<feature type="transmembrane region" description="Helical" evidence="2">
    <location>
        <begin position="76"/>
        <end position="99"/>
    </location>
</feature>
<comment type="caution">
    <text evidence="5">The sequence shown here is derived from an EMBL/GenBank/DDBJ whole genome shotgun (WGS) entry which is preliminary data.</text>
</comment>
<evidence type="ECO:0000256" key="2">
    <source>
        <dbReference type="SAM" id="Phobius"/>
    </source>
</evidence>
<dbReference type="InterPro" id="IPR038232">
    <property type="entry name" value="PknH-like_Extracell_sf"/>
</dbReference>
<name>A0A329LGL0_9MYCO</name>
<dbReference type="Gene3D" id="3.40.1000.70">
    <property type="entry name" value="PknH-like extracellular domain"/>
    <property type="match status" value="1"/>
</dbReference>
<dbReference type="AlphaFoldDB" id="A0A329LGL0"/>
<feature type="domain" description="DUF4190" evidence="3">
    <location>
        <begin position="37"/>
        <end position="91"/>
    </location>
</feature>
<feature type="transmembrane region" description="Helical" evidence="2">
    <location>
        <begin position="37"/>
        <end position="64"/>
    </location>
</feature>
<dbReference type="Pfam" id="PF14032">
    <property type="entry name" value="PknH_C"/>
    <property type="match status" value="1"/>
</dbReference>
<keyword evidence="2" id="KW-0472">Membrane</keyword>
<evidence type="ECO:0000256" key="1">
    <source>
        <dbReference type="SAM" id="MobiDB-lite"/>
    </source>
</evidence>
<evidence type="ECO:0000313" key="5">
    <source>
        <dbReference type="EMBL" id="RAV06924.1"/>
    </source>
</evidence>
<protein>
    <submittedName>
        <fullName evidence="5">Nuclease PIN</fullName>
    </submittedName>
</protein>
<dbReference type="InterPro" id="IPR025241">
    <property type="entry name" value="DUF4190"/>
</dbReference>
<feature type="domain" description="PknH-like extracellular" evidence="4">
    <location>
        <begin position="123"/>
        <end position="310"/>
    </location>
</feature>
<dbReference type="Pfam" id="PF13828">
    <property type="entry name" value="DUF4190"/>
    <property type="match status" value="1"/>
</dbReference>
<feature type="region of interest" description="Disordered" evidence="1">
    <location>
        <begin position="236"/>
        <end position="260"/>
    </location>
</feature>
<feature type="region of interest" description="Disordered" evidence="1">
    <location>
        <begin position="1"/>
        <end position="31"/>
    </location>
</feature>